<evidence type="ECO:0000313" key="1">
    <source>
        <dbReference type="EMBL" id="MBW76335.1"/>
    </source>
</evidence>
<protein>
    <submittedName>
        <fullName evidence="1">Putative secreted protein</fullName>
    </submittedName>
</protein>
<reference evidence="1" key="1">
    <citation type="submission" date="2018-01" db="EMBL/GenBank/DDBJ databases">
        <title>An insight into the sialome of Amazonian anophelines.</title>
        <authorList>
            <person name="Ribeiro J.M."/>
            <person name="Scarpassa V."/>
            <person name="Calvo E."/>
        </authorList>
    </citation>
    <scope>NUCLEOTIDE SEQUENCE</scope>
</reference>
<organism evidence="1">
    <name type="scientific">Anopheles darlingi</name>
    <name type="common">Mosquito</name>
    <dbReference type="NCBI Taxonomy" id="43151"/>
    <lineage>
        <taxon>Eukaryota</taxon>
        <taxon>Metazoa</taxon>
        <taxon>Ecdysozoa</taxon>
        <taxon>Arthropoda</taxon>
        <taxon>Hexapoda</taxon>
        <taxon>Insecta</taxon>
        <taxon>Pterygota</taxon>
        <taxon>Neoptera</taxon>
        <taxon>Endopterygota</taxon>
        <taxon>Diptera</taxon>
        <taxon>Nematocera</taxon>
        <taxon>Culicoidea</taxon>
        <taxon>Culicidae</taxon>
        <taxon>Anophelinae</taxon>
        <taxon>Anopheles</taxon>
    </lineage>
</organism>
<dbReference type="EMBL" id="GGFL01012157">
    <property type="protein sequence ID" value="MBW76335.1"/>
    <property type="molecule type" value="Transcribed_RNA"/>
</dbReference>
<name>A0A2M4DFM7_ANODA</name>
<proteinExistence type="predicted"/>
<accession>A0A2M4DFM7</accession>
<dbReference type="AlphaFoldDB" id="A0A2M4DFM7"/>
<sequence>MTHVVCLHSILISGVTGQLHLRYYLRETIEKKSPKKGRTPTYEISLYLWAELAGNVCFIFINGNRSTV</sequence>